<evidence type="ECO:0000256" key="1">
    <source>
        <dbReference type="SAM" id="Phobius"/>
    </source>
</evidence>
<dbReference type="EMBL" id="CAJVPQ010000544">
    <property type="protein sequence ID" value="CAG8491041.1"/>
    <property type="molecule type" value="Genomic_DNA"/>
</dbReference>
<keyword evidence="3" id="KW-1185">Reference proteome</keyword>
<dbReference type="AlphaFoldDB" id="A0A9N8WIV4"/>
<organism evidence="2 3">
    <name type="scientific">Funneliformis caledonium</name>
    <dbReference type="NCBI Taxonomy" id="1117310"/>
    <lineage>
        <taxon>Eukaryota</taxon>
        <taxon>Fungi</taxon>
        <taxon>Fungi incertae sedis</taxon>
        <taxon>Mucoromycota</taxon>
        <taxon>Glomeromycotina</taxon>
        <taxon>Glomeromycetes</taxon>
        <taxon>Glomerales</taxon>
        <taxon>Glomeraceae</taxon>
        <taxon>Funneliformis</taxon>
    </lineage>
</organism>
<dbReference type="Proteomes" id="UP000789570">
    <property type="component" value="Unassembled WGS sequence"/>
</dbReference>
<evidence type="ECO:0000313" key="3">
    <source>
        <dbReference type="Proteomes" id="UP000789570"/>
    </source>
</evidence>
<proteinExistence type="predicted"/>
<name>A0A9N8WIV4_9GLOM</name>
<reference evidence="2" key="1">
    <citation type="submission" date="2021-06" db="EMBL/GenBank/DDBJ databases">
        <authorList>
            <person name="Kallberg Y."/>
            <person name="Tangrot J."/>
            <person name="Rosling A."/>
        </authorList>
    </citation>
    <scope>NUCLEOTIDE SEQUENCE</scope>
    <source>
        <strain evidence="2">UK204</strain>
    </source>
</reference>
<protein>
    <submittedName>
        <fullName evidence="2">356_t:CDS:1</fullName>
    </submittedName>
</protein>
<keyword evidence="1" id="KW-0472">Membrane</keyword>
<keyword evidence="1" id="KW-0812">Transmembrane</keyword>
<accession>A0A9N8WIV4</accession>
<keyword evidence="1" id="KW-1133">Transmembrane helix</keyword>
<comment type="caution">
    <text evidence="2">The sequence shown here is derived from an EMBL/GenBank/DDBJ whole genome shotgun (WGS) entry which is preliminary data.</text>
</comment>
<sequence length="53" mass="6127">MFPTITAELPKLGKTEMVVNGIEIQKNAFFERDSFWNHIGNFLLILVLIVLKH</sequence>
<gene>
    <name evidence="2" type="ORF">FCALED_LOCUS3214</name>
</gene>
<feature type="transmembrane region" description="Helical" evidence="1">
    <location>
        <begin position="35"/>
        <end position="51"/>
    </location>
</feature>
<evidence type="ECO:0000313" key="2">
    <source>
        <dbReference type="EMBL" id="CAG8491041.1"/>
    </source>
</evidence>